<dbReference type="GO" id="GO:0141221">
    <property type="term" value="F:histone deacetylase activity, hydrolytic mechanism"/>
    <property type="evidence" value="ECO:0007669"/>
    <property type="project" value="UniProtKB-EC"/>
</dbReference>
<dbReference type="SUPFAM" id="SSF52768">
    <property type="entry name" value="Arginase/deacetylase"/>
    <property type="match status" value="1"/>
</dbReference>
<evidence type="ECO:0000313" key="10">
    <source>
        <dbReference type="Proteomes" id="UP001177023"/>
    </source>
</evidence>
<keyword evidence="6" id="KW-0805">Transcription regulation</keyword>
<dbReference type="Proteomes" id="UP001177023">
    <property type="component" value="Unassembled WGS sequence"/>
</dbReference>
<keyword evidence="4" id="KW-0378">Hydrolase</keyword>
<evidence type="ECO:0000256" key="1">
    <source>
        <dbReference type="ARBA" id="ARBA00004123"/>
    </source>
</evidence>
<gene>
    <name evidence="9" type="ORF">MSPICULIGERA_LOCUS6083</name>
</gene>
<reference evidence="9" key="1">
    <citation type="submission" date="2023-06" db="EMBL/GenBank/DDBJ databases">
        <authorList>
            <person name="Delattre M."/>
        </authorList>
    </citation>
    <scope>NUCLEOTIDE SEQUENCE</scope>
    <source>
        <strain evidence="9">AF72</strain>
    </source>
</reference>
<dbReference type="GO" id="GO:0040029">
    <property type="term" value="P:epigenetic regulation of gene expression"/>
    <property type="evidence" value="ECO:0007669"/>
    <property type="project" value="TreeGrafter"/>
</dbReference>
<evidence type="ECO:0000256" key="2">
    <source>
        <dbReference type="ARBA" id="ARBA00012111"/>
    </source>
</evidence>
<dbReference type="EMBL" id="CATQJA010001497">
    <property type="protein sequence ID" value="CAJ0567533.1"/>
    <property type="molecule type" value="Genomic_DNA"/>
</dbReference>
<protein>
    <recommendedName>
        <fullName evidence="2">histone deacetylase</fullName>
        <ecNumber evidence="2">3.5.1.98</ecNumber>
    </recommendedName>
</protein>
<evidence type="ECO:0000256" key="6">
    <source>
        <dbReference type="ARBA" id="ARBA00023015"/>
    </source>
</evidence>
<dbReference type="PANTHER" id="PTHR10625:SF5">
    <property type="entry name" value="HISTONE DEACETYLASE"/>
    <property type="match status" value="1"/>
</dbReference>
<name>A0AA36FUL5_9BILA</name>
<dbReference type="GO" id="GO:0000118">
    <property type="term" value="C:histone deacetylase complex"/>
    <property type="evidence" value="ECO:0007669"/>
    <property type="project" value="TreeGrafter"/>
</dbReference>
<proteinExistence type="predicted"/>
<feature type="non-terminal residue" evidence="9">
    <location>
        <position position="1"/>
    </location>
</feature>
<accession>A0AA36FUL5</accession>
<keyword evidence="10" id="KW-1185">Reference proteome</keyword>
<keyword evidence="3" id="KW-0678">Repressor</keyword>
<evidence type="ECO:0000256" key="3">
    <source>
        <dbReference type="ARBA" id="ARBA00022491"/>
    </source>
</evidence>
<comment type="subcellular location">
    <subcellularLocation>
        <location evidence="1">Nucleus</location>
    </subcellularLocation>
</comment>
<evidence type="ECO:0000256" key="5">
    <source>
        <dbReference type="ARBA" id="ARBA00022853"/>
    </source>
</evidence>
<dbReference type="InterPro" id="IPR037138">
    <property type="entry name" value="His_deacetylse_dom_sf"/>
</dbReference>
<evidence type="ECO:0000256" key="7">
    <source>
        <dbReference type="ARBA" id="ARBA00023163"/>
    </source>
</evidence>
<dbReference type="AlphaFoldDB" id="A0AA36FUL5"/>
<keyword evidence="8" id="KW-0539">Nucleus</keyword>
<evidence type="ECO:0000313" key="9">
    <source>
        <dbReference type="EMBL" id="CAJ0567533.1"/>
    </source>
</evidence>
<dbReference type="Gene3D" id="3.40.800.20">
    <property type="entry name" value="Histone deacetylase domain"/>
    <property type="match status" value="1"/>
</dbReference>
<evidence type="ECO:0000256" key="4">
    <source>
        <dbReference type="ARBA" id="ARBA00022801"/>
    </source>
</evidence>
<evidence type="ECO:0000256" key="8">
    <source>
        <dbReference type="ARBA" id="ARBA00023242"/>
    </source>
</evidence>
<keyword evidence="5" id="KW-0156">Chromatin regulator</keyword>
<dbReference type="PANTHER" id="PTHR10625">
    <property type="entry name" value="HISTONE DEACETYLASE HDAC1-RELATED"/>
    <property type="match status" value="1"/>
</dbReference>
<sequence length="142" mass="15100">MTRFIMVSAGFDACTGHANALGGYEVFAPMFGFMTRTTAPVRRGAASRLALEGGYELSAISDAVEHCVKGADEDAGRLSADALEGIPCMAAQETIQSVIAIHKKHWPTPDGHPGHQHQRAAVADPFPRIAADVDEPELTPVF</sequence>
<organism evidence="9 10">
    <name type="scientific">Mesorhabditis spiculigera</name>
    <dbReference type="NCBI Taxonomy" id="96644"/>
    <lineage>
        <taxon>Eukaryota</taxon>
        <taxon>Metazoa</taxon>
        <taxon>Ecdysozoa</taxon>
        <taxon>Nematoda</taxon>
        <taxon>Chromadorea</taxon>
        <taxon>Rhabditida</taxon>
        <taxon>Rhabditina</taxon>
        <taxon>Rhabditomorpha</taxon>
        <taxon>Rhabditoidea</taxon>
        <taxon>Rhabditidae</taxon>
        <taxon>Mesorhabditinae</taxon>
        <taxon>Mesorhabditis</taxon>
    </lineage>
</organism>
<dbReference type="EC" id="3.5.1.98" evidence="2"/>
<comment type="caution">
    <text evidence="9">The sequence shown here is derived from an EMBL/GenBank/DDBJ whole genome shotgun (WGS) entry which is preliminary data.</text>
</comment>
<dbReference type="InterPro" id="IPR023696">
    <property type="entry name" value="Ureohydrolase_dom_sf"/>
</dbReference>
<keyword evidence="7" id="KW-0804">Transcription</keyword>